<dbReference type="GeneID" id="95683905"/>
<organism evidence="2 3">
    <name type="scientific">Cellulosimicrobium aquatile</name>
    <dbReference type="NCBI Taxonomy" id="1612203"/>
    <lineage>
        <taxon>Bacteria</taxon>
        <taxon>Bacillati</taxon>
        <taxon>Actinomycetota</taxon>
        <taxon>Actinomycetes</taxon>
        <taxon>Micrococcales</taxon>
        <taxon>Promicromonosporaceae</taxon>
        <taxon>Cellulosimicrobium</taxon>
    </lineage>
</organism>
<keyword evidence="3" id="KW-1185">Reference proteome</keyword>
<name>A0A1N6RXF0_9MICO</name>
<evidence type="ECO:0008006" key="4">
    <source>
        <dbReference type="Google" id="ProtNLM"/>
    </source>
</evidence>
<dbReference type="GO" id="GO:0003677">
    <property type="term" value="F:DNA binding"/>
    <property type="evidence" value="ECO:0007669"/>
    <property type="project" value="InterPro"/>
</dbReference>
<evidence type="ECO:0000256" key="1">
    <source>
        <dbReference type="SAM" id="MobiDB-lite"/>
    </source>
</evidence>
<reference evidence="3" key="1">
    <citation type="submission" date="2017-01" db="EMBL/GenBank/DDBJ databases">
        <authorList>
            <person name="Varghese N."/>
            <person name="Submissions S."/>
        </authorList>
    </citation>
    <scope>NUCLEOTIDE SEQUENCE [LARGE SCALE GENOMIC DNA]</scope>
    <source>
        <strain evidence="3">3bp</strain>
    </source>
</reference>
<sequence>MDDDVAPGERTARVFRHRLNELFARGRGGRPVTNREAAHWMTERGYSINEAYLSALRGGHRSSPSLRVVEGIAAFFGVSTGSLVDPEESPDDRLRAALADEGVEQFALRAQGLSPENVRAIIEIVDRVRSLEHLPPVAPPGTPNGHPPAPGADRG</sequence>
<dbReference type="Gene3D" id="1.10.260.40">
    <property type="entry name" value="lambda repressor-like DNA-binding domains"/>
    <property type="match status" value="1"/>
</dbReference>
<dbReference type="InterPro" id="IPR010982">
    <property type="entry name" value="Lambda_DNA-bd_dom_sf"/>
</dbReference>
<accession>A0A1N6RXF0</accession>
<feature type="compositionally biased region" description="Pro residues" evidence="1">
    <location>
        <begin position="136"/>
        <end position="155"/>
    </location>
</feature>
<proteinExistence type="predicted"/>
<evidence type="ECO:0000313" key="3">
    <source>
        <dbReference type="Proteomes" id="UP000186235"/>
    </source>
</evidence>
<gene>
    <name evidence="2" type="ORF">SAMN05518682_2169</name>
</gene>
<dbReference type="EMBL" id="FTMI01000003">
    <property type="protein sequence ID" value="SIQ33544.1"/>
    <property type="molecule type" value="Genomic_DNA"/>
</dbReference>
<feature type="region of interest" description="Disordered" evidence="1">
    <location>
        <begin position="133"/>
        <end position="155"/>
    </location>
</feature>
<evidence type="ECO:0000313" key="2">
    <source>
        <dbReference type="EMBL" id="SIQ33544.1"/>
    </source>
</evidence>
<protein>
    <recommendedName>
        <fullName evidence="4">Helix-turn-helix</fullName>
    </recommendedName>
</protein>
<dbReference type="AlphaFoldDB" id="A0A1N6RXF0"/>
<dbReference type="RefSeq" id="WP_061267245.1">
    <property type="nucleotide sequence ID" value="NZ_FTMI01000003.1"/>
</dbReference>
<dbReference type="Proteomes" id="UP000186235">
    <property type="component" value="Unassembled WGS sequence"/>
</dbReference>